<keyword evidence="3" id="KW-1185">Reference proteome</keyword>
<dbReference type="PANTHER" id="PTHR48207">
    <property type="entry name" value="SUCCINATE--HYDROXYMETHYLGLUTARATE COA-TRANSFERASE"/>
    <property type="match status" value="1"/>
</dbReference>
<evidence type="ECO:0000256" key="1">
    <source>
        <dbReference type="ARBA" id="ARBA00022679"/>
    </source>
</evidence>
<dbReference type="OrthoDB" id="5294844at2"/>
<dbReference type="InterPro" id="IPR023606">
    <property type="entry name" value="CoA-Trfase_III_dom_1_sf"/>
</dbReference>
<dbReference type="PANTHER" id="PTHR48207:SF4">
    <property type="entry name" value="BLL6097 PROTEIN"/>
    <property type="match status" value="1"/>
</dbReference>
<dbReference type="InterPro" id="IPR003673">
    <property type="entry name" value="CoA-Trfase_fam_III"/>
</dbReference>
<dbReference type="Proteomes" id="UP000252884">
    <property type="component" value="Unassembled WGS sequence"/>
</dbReference>
<dbReference type="InterPro" id="IPR050483">
    <property type="entry name" value="CoA-transferase_III_domain"/>
</dbReference>
<dbReference type="RefSeq" id="WP_114470145.1">
    <property type="nucleotide sequence ID" value="NZ_QPJK01000007.1"/>
</dbReference>
<reference evidence="2 3" key="1">
    <citation type="submission" date="2018-07" db="EMBL/GenBank/DDBJ databases">
        <title>Genomic Encyclopedia of Type Strains, Phase IV (KMG-IV): sequencing the most valuable type-strain genomes for metagenomic binning, comparative biology and taxonomic classification.</title>
        <authorList>
            <person name="Goeker M."/>
        </authorList>
    </citation>
    <scope>NUCLEOTIDE SEQUENCE [LARGE SCALE GENOMIC DNA]</scope>
    <source>
        <strain evidence="2 3">DSM 21634</strain>
    </source>
</reference>
<dbReference type="EMBL" id="QPJK01000007">
    <property type="protein sequence ID" value="RCW68609.1"/>
    <property type="molecule type" value="Genomic_DNA"/>
</dbReference>
<dbReference type="Gene3D" id="3.40.50.10540">
    <property type="entry name" value="Crotonobetainyl-coa:carnitine coa-transferase, domain 1"/>
    <property type="match status" value="1"/>
</dbReference>
<evidence type="ECO:0000313" key="3">
    <source>
        <dbReference type="Proteomes" id="UP000252884"/>
    </source>
</evidence>
<dbReference type="SUPFAM" id="SSF89796">
    <property type="entry name" value="CoA-transferase family III (CaiB/BaiF)"/>
    <property type="match status" value="1"/>
</dbReference>
<proteinExistence type="predicted"/>
<evidence type="ECO:0000313" key="2">
    <source>
        <dbReference type="EMBL" id="RCW68609.1"/>
    </source>
</evidence>
<dbReference type="GO" id="GO:0008410">
    <property type="term" value="F:CoA-transferase activity"/>
    <property type="evidence" value="ECO:0007669"/>
    <property type="project" value="TreeGrafter"/>
</dbReference>
<name>A0A368XM35_9BURK</name>
<accession>A0A368XM35</accession>
<organism evidence="2 3">
    <name type="scientific">Pseudorhodoferax soli</name>
    <dbReference type="NCBI Taxonomy" id="545864"/>
    <lineage>
        <taxon>Bacteria</taxon>
        <taxon>Pseudomonadati</taxon>
        <taxon>Pseudomonadota</taxon>
        <taxon>Betaproteobacteria</taxon>
        <taxon>Burkholderiales</taxon>
        <taxon>Comamonadaceae</taxon>
    </lineage>
</organism>
<sequence>MTGAGNQRLPRGALDGVRVIDMTTVLFGPYGTQWLGDMGADVIKVEGLGGDSTRITGPCRNLGMASMFLGCNRNKRSLALDVKHPAGLEVIKALIREADVFVTNVRPLAVDRLGLGYAQLQQDSPRLVYCNAVGYGQTGPYAARPALDDTIQAMSGSAALQAEFAGEPQYVGSAVADKVSGLVLALALVAAVRHAERTGQGQQVEVPMYETMVAFNLVEHLYGSSFVPSMGEPRYPRVVSKFRRPYRTLDGYIAVVPYGDIHWKRFFDLVGQPDLMLQERFSTMDARTRNIDVLYGLLADQIASRTTAEWLDLLQSADIPAVQVRSLSQIVAGDAHLTATGFFEQVEHPTEGPIVHCAPPVRMSGSPLGLRRHAPALGQDSMEILTELGLSGSEIEGLRSQGVIT</sequence>
<comment type="caution">
    <text evidence="2">The sequence shown here is derived from an EMBL/GenBank/DDBJ whole genome shotgun (WGS) entry which is preliminary data.</text>
</comment>
<keyword evidence="1 2" id="KW-0808">Transferase</keyword>
<protein>
    <submittedName>
        <fullName evidence="2">Crotonobetainyl-CoA:carnitine CoA-transferase CaiB-like acyl-CoA transferase</fullName>
    </submittedName>
</protein>
<dbReference type="AlphaFoldDB" id="A0A368XM35"/>
<dbReference type="Pfam" id="PF02515">
    <property type="entry name" value="CoA_transf_3"/>
    <property type="match status" value="1"/>
</dbReference>
<gene>
    <name evidence="2" type="ORF">DES41_107130</name>
</gene>
<dbReference type="Gene3D" id="3.30.1540.10">
    <property type="entry name" value="formyl-coa transferase, domain 3"/>
    <property type="match status" value="1"/>
</dbReference>
<dbReference type="InterPro" id="IPR044855">
    <property type="entry name" value="CoA-Trfase_III_dom3_sf"/>
</dbReference>